<evidence type="ECO:0000313" key="5">
    <source>
        <dbReference type="EMBL" id="SMC48581.1"/>
    </source>
</evidence>
<accession>A0A1W1ZKI9</accession>
<keyword evidence="2 5" id="KW-0489">Methyltransferase</keyword>
<evidence type="ECO:0000256" key="3">
    <source>
        <dbReference type="ARBA" id="ARBA00022679"/>
    </source>
</evidence>
<dbReference type="OrthoDB" id="9797252at2"/>
<organism evidence="5 6">
    <name type="scientific">Papillibacter cinnamivorans DSM 12816</name>
    <dbReference type="NCBI Taxonomy" id="1122930"/>
    <lineage>
        <taxon>Bacteria</taxon>
        <taxon>Bacillati</taxon>
        <taxon>Bacillota</taxon>
        <taxon>Clostridia</taxon>
        <taxon>Eubacteriales</taxon>
        <taxon>Oscillospiraceae</taxon>
        <taxon>Papillibacter</taxon>
    </lineage>
</organism>
<dbReference type="Pfam" id="PF08241">
    <property type="entry name" value="Methyltransf_11"/>
    <property type="match status" value="1"/>
</dbReference>
<dbReference type="InterPro" id="IPR051052">
    <property type="entry name" value="Diverse_substrate_MTase"/>
</dbReference>
<proteinExistence type="inferred from homology"/>
<name>A0A1W1ZKI9_9FIRM</name>
<dbReference type="GO" id="GO:0032259">
    <property type="term" value="P:methylation"/>
    <property type="evidence" value="ECO:0007669"/>
    <property type="project" value="UniProtKB-KW"/>
</dbReference>
<dbReference type="PANTHER" id="PTHR44942">
    <property type="entry name" value="METHYLTRANSF_11 DOMAIN-CONTAINING PROTEIN"/>
    <property type="match status" value="1"/>
</dbReference>
<feature type="domain" description="Methyltransferase type 11" evidence="4">
    <location>
        <begin position="42"/>
        <end position="134"/>
    </location>
</feature>
<dbReference type="PANTHER" id="PTHR44942:SF4">
    <property type="entry name" value="METHYLTRANSFERASE TYPE 11 DOMAIN-CONTAINING PROTEIN"/>
    <property type="match status" value="1"/>
</dbReference>
<dbReference type="InterPro" id="IPR013216">
    <property type="entry name" value="Methyltransf_11"/>
</dbReference>
<evidence type="ECO:0000259" key="4">
    <source>
        <dbReference type="Pfam" id="PF08241"/>
    </source>
</evidence>
<dbReference type="EMBL" id="FWXW01000002">
    <property type="protein sequence ID" value="SMC48581.1"/>
    <property type="molecule type" value="Genomic_DNA"/>
</dbReference>
<dbReference type="STRING" id="1122930.SAMN02745168_1171"/>
<dbReference type="Gene3D" id="3.40.50.150">
    <property type="entry name" value="Vaccinia Virus protein VP39"/>
    <property type="match status" value="1"/>
</dbReference>
<evidence type="ECO:0000256" key="1">
    <source>
        <dbReference type="ARBA" id="ARBA00008361"/>
    </source>
</evidence>
<dbReference type="GO" id="GO:0008757">
    <property type="term" value="F:S-adenosylmethionine-dependent methyltransferase activity"/>
    <property type="evidence" value="ECO:0007669"/>
    <property type="project" value="InterPro"/>
</dbReference>
<dbReference type="RefSeq" id="WP_084233797.1">
    <property type="nucleotide sequence ID" value="NZ_FWXW01000002.1"/>
</dbReference>
<evidence type="ECO:0000313" key="6">
    <source>
        <dbReference type="Proteomes" id="UP000192790"/>
    </source>
</evidence>
<reference evidence="5 6" key="1">
    <citation type="submission" date="2017-04" db="EMBL/GenBank/DDBJ databases">
        <authorList>
            <person name="Afonso C.L."/>
            <person name="Miller P.J."/>
            <person name="Scott M.A."/>
            <person name="Spackman E."/>
            <person name="Goraichik I."/>
            <person name="Dimitrov K.M."/>
            <person name="Suarez D.L."/>
            <person name="Swayne D.E."/>
        </authorList>
    </citation>
    <scope>NUCLEOTIDE SEQUENCE [LARGE SCALE GENOMIC DNA]</scope>
    <source>
        <strain evidence="5 6">DSM 12816</strain>
    </source>
</reference>
<protein>
    <submittedName>
        <fullName evidence="5">Methyltransferase domain-containing protein</fullName>
    </submittedName>
</protein>
<keyword evidence="6" id="KW-1185">Reference proteome</keyword>
<dbReference type="AlphaFoldDB" id="A0A1W1ZKI9"/>
<keyword evidence="3 5" id="KW-0808">Transferase</keyword>
<dbReference type="Proteomes" id="UP000192790">
    <property type="component" value="Unassembled WGS sequence"/>
</dbReference>
<dbReference type="SUPFAM" id="SSF53335">
    <property type="entry name" value="S-adenosyl-L-methionine-dependent methyltransferases"/>
    <property type="match status" value="1"/>
</dbReference>
<dbReference type="InterPro" id="IPR029063">
    <property type="entry name" value="SAM-dependent_MTases_sf"/>
</dbReference>
<dbReference type="CDD" id="cd02440">
    <property type="entry name" value="AdoMet_MTases"/>
    <property type="match status" value="1"/>
</dbReference>
<comment type="similarity">
    <text evidence="1">Belongs to the methyltransferase superfamily.</text>
</comment>
<gene>
    <name evidence="5" type="ORF">SAMN02745168_1171</name>
</gene>
<evidence type="ECO:0000256" key="2">
    <source>
        <dbReference type="ARBA" id="ARBA00022603"/>
    </source>
</evidence>
<sequence length="250" mass="28064">MDSTTRFSGKAEGYARFRPSYPEAAVEYIRSLGIGPGSTAADIGAGTGLFTHVLAQCGCRVLAVEPNGDMLNACRAYCAGDNNVEYVQARAEETGLDAGSVDAITAAQAFHWFDKPKCRAEFKRILKPGGPVIILWNILRDDGEFASEYKKRNGKYRDEAMIRNDAEDFDAQRREFFGGNFEKTRFDNTQWLTRAEFIGQCLSISYVPKEGESLFETYVAEMGELFDRFQKDGRIELRYMTLVTTGRFPD</sequence>